<dbReference type="FunFam" id="3.20.20.140:FF:000122">
    <property type="entry name" value="Probable allantoinase 2"/>
    <property type="match status" value="1"/>
</dbReference>
<sequence>MGNWKLIFSIWFLIFHSFVWADENHDNIIKIIRGKNIIYNGDIKPLSIIIRNGKTIGIKDYFYNFKKLKENYEFIYDDFKSGNKGMVIMGGLVDSHVHVNEPGRTEWEGFESATSAAAAGGVTTIVDMPLNSSPVTTNFKNLQDKIESMKGKLRVDVGLLGGIIPGNSNEIKKMVLQGGVLGFKSFLLPSGIDEFPSVNETDIQEAMNQMKSLKIEHDKSDVIMMFHAEVEDPIKEATDRLQRENADPKLYETYLESRPKIAENIAINKIIEITKLNKIVSTHIVHLSSSEAIKQIRDAMDEGVPISAETTYNYLYLNSESVPYGNTLFKSAPPVREQQNQDLLWDAMINGTIKLIVSDHSPCTIDLKQLKADNQSIGDFLKAWGGISSLELGLPIIWTQCKNRGIPIYHLSQWLSDGPSKLVGLNDRKGSIEIGRDADFVIFNPNESFIVDEKKLLLKNKFSAYNGQQLFGVVYKTILRGNTIFNKGDEKISKIIGKRLIKSNLINKRDSIIHC</sequence>
<gene>
    <name evidence="13" type="ORF">RB653_006709</name>
</gene>
<dbReference type="EMBL" id="JAVFKY010000005">
    <property type="protein sequence ID" value="KAK5575576.1"/>
    <property type="molecule type" value="Genomic_DNA"/>
</dbReference>
<dbReference type="Proteomes" id="UP001344447">
    <property type="component" value="Unassembled WGS sequence"/>
</dbReference>
<dbReference type="PANTHER" id="PTHR43668:SF2">
    <property type="entry name" value="ALLANTOINASE"/>
    <property type="match status" value="1"/>
</dbReference>
<evidence type="ECO:0000256" key="6">
    <source>
        <dbReference type="ARBA" id="ARBA00012863"/>
    </source>
</evidence>
<dbReference type="GO" id="GO:0008270">
    <property type="term" value="F:zinc ion binding"/>
    <property type="evidence" value="ECO:0007669"/>
    <property type="project" value="InterPro"/>
</dbReference>
<dbReference type="GO" id="GO:0005737">
    <property type="term" value="C:cytoplasm"/>
    <property type="evidence" value="ECO:0007669"/>
    <property type="project" value="TreeGrafter"/>
</dbReference>
<dbReference type="InterPro" id="IPR011059">
    <property type="entry name" value="Metal-dep_hydrolase_composite"/>
</dbReference>
<evidence type="ECO:0000256" key="11">
    <source>
        <dbReference type="SAM" id="SignalP"/>
    </source>
</evidence>
<comment type="pathway">
    <text evidence="3">Nitrogen metabolism; (S)-allantoin degradation; allantoate from (S)-allantoin: step 1/1.</text>
</comment>
<dbReference type="InterPro" id="IPR006680">
    <property type="entry name" value="Amidohydro-rel"/>
</dbReference>
<organism evidence="13 14">
    <name type="scientific">Dictyostelium firmibasis</name>
    <dbReference type="NCBI Taxonomy" id="79012"/>
    <lineage>
        <taxon>Eukaryota</taxon>
        <taxon>Amoebozoa</taxon>
        <taxon>Evosea</taxon>
        <taxon>Eumycetozoa</taxon>
        <taxon>Dictyostelia</taxon>
        <taxon>Dictyosteliales</taxon>
        <taxon>Dictyosteliaceae</taxon>
        <taxon>Dictyostelium</taxon>
    </lineage>
</organism>
<evidence type="ECO:0000313" key="13">
    <source>
        <dbReference type="EMBL" id="KAK5575576.1"/>
    </source>
</evidence>
<dbReference type="GO" id="GO:0004038">
    <property type="term" value="F:allantoinase activity"/>
    <property type="evidence" value="ECO:0007669"/>
    <property type="project" value="UniProtKB-EC"/>
</dbReference>
<keyword evidence="10" id="KW-0862">Zinc</keyword>
<comment type="caution">
    <text evidence="13">The sequence shown here is derived from an EMBL/GenBank/DDBJ whole genome shotgun (WGS) entry which is preliminary data.</text>
</comment>
<evidence type="ECO:0000256" key="8">
    <source>
        <dbReference type="ARBA" id="ARBA00022723"/>
    </source>
</evidence>
<feature type="chain" id="PRO_5042879868" description="allantoinase" evidence="11">
    <location>
        <begin position="22"/>
        <end position="515"/>
    </location>
</feature>
<feature type="signal peptide" evidence="11">
    <location>
        <begin position="1"/>
        <end position="21"/>
    </location>
</feature>
<reference evidence="13 14" key="1">
    <citation type="submission" date="2023-11" db="EMBL/GenBank/DDBJ databases">
        <title>Dfirmibasis_genome.</title>
        <authorList>
            <person name="Edelbroek B."/>
            <person name="Kjellin J."/>
            <person name="Jerlstrom-Hultqvist J."/>
            <person name="Soderbom F."/>
        </authorList>
    </citation>
    <scope>NUCLEOTIDE SEQUENCE [LARGE SCALE GENOMIC DNA]</scope>
    <source>
        <strain evidence="13 14">TNS-C-14</strain>
    </source>
</reference>
<evidence type="ECO:0000256" key="9">
    <source>
        <dbReference type="ARBA" id="ARBA00022801"/>
    </source>
</evidence>
<dbReference type="SUPFAM" id="SSF51338">
    <property type="entry name" value="Composite domain of metallo-dependent hydrolases"/>
    <property type="match status" value="1"/>
</dbReference>
<protein>
    <recommendedName>
        <fullName evidence="6">allantoinase</fullName>
        <ecNumber evidence="6">3.5.2.5</ecNumber>
    </recommendedName>
</protein>
<dbReference type="Pfam" id="PF01979">
    <property type="entry name" value="Amidohydro_1"/>
    <property type="match status" value="1"/>
</dbReference>
<dbReference type="EC" id="3.5.2.5" evidence="6"/>
<evidence type="ECO:0000259" key="12">
    <source>
        <dbReference type="Pfam" id="PF01979"/>
    </source>
</evidence>
<accession>A0AAN7TTG1</accession>
<dbReference type="GO" id="GO:0050897">
    <property type="term" value="F:cobalt ion binding"/>
    <property type="evidence" value="ECO:0007669"/>
    <property type="project" value="InterPro"/>
</dbReference>
<evidence type="ECO:0000256" key="4">
    <source>
        <dbReference type="ARBA" id="ARBA00010368"/>
    </source>
</evidence>
<dbReference type="InterPro" id="IPR050138">
    <property type="entry name" value="DHOase/Allantoinase_Hydrolase"/>
</dbReference>
<dbReference type="SUPFAM" id="SSF51556">
    <property type="entry name" value="Metallo-dependent hydrolases"/>
    <property type="match status" value="1"/>
</dbReference>
<dbReference type="GO" id="GO:0006145">
    <property type="term" value="P:purine nucleobase catabolic process"/>
    <property type="evidence" value="ECO:0007669"/>
    <property type="project" value="TreeGrafter"/>
</dbReference>
<comment type="similarity">
    <text evidence="4">Belongs to the metallo-dependent hydrolases superfamily. Allantoinase family.</text>
</comment>
<dbReference type="InterPro" id="IPR017593">
    <property type="entry name" value="Allantoinase"/>
</dbReference>
<evidence type="ECO:0000313" key="14">
    <source>
        <dbReference type="Proteomes" id="UP001344447"/>
    </source>
</evidence>
<dbReference type="GO" id="GO:0000256">
    <property type="term" value="P:allantoin catabolic process"/>
    <property type="evidence" value="ECO:0007669"/>
    <property type="project" value="InterPro"/>
</dbReference>
<evidence type="ECO:0000256" key="5">
    <source>
        <dbReference type="ARBA" id="ARBA00011881"/>
    </source>
</evidence>
<dbReference type="Gene3D" id="3.20.20.140">
    <property type="entry name" value="Metal-dependent hydrolases"/>
    <property type="match status" value="1"/>
</dbReference>
<comment type="cofactor">
    <cofactor evidence="2">
        <name>Zn(2+)</name>
        <dbReference type="ChEBI" id="CHEBI:29105"/>
    </cofactor>
</comment>
<evidence type="ECO:0000256" key="3">
    <source>
        <dbReference type="ARBA" id="ARBA00004968"/>
    </source>
</evidence>
<dbReference type="InterPro" id="IPR032466">
    <property type="entry name" value="Metal_Hydrolase"/>
</dbReference>
<evidence type="ECO:0000256" key="2">
    <source>
        <dbReference type="ARBA" id="ARBA00001947"/>
    </source>
</evidence>
<keyword evidence="7" id="KW-0659">Purine metabolism</keyword>
<keyword evidence="9" id="KW-0378">Hydrolase</keyword>
<dbReference type="NCBIfam" id="TIGR03178">
    <property type="entry name" value="allantoinase"/>
    <property type="match status" value="1"/>
</dbReference>
<keyword evidence="8" id="KW-0479">Metal-binding</keyword>
<name>A0AAN7TTG1_9MYCE</name>
<dbReference type="PROSITE" id="PS00482">
    <property type="entry name" value="DIHYDROOROTASE_1"/>
    <property type="match status" value="1"/>
</dbReference>
<evidence type="ECO:0000256" key="1">
    <source>
        <dbReference type="ARBA" id="ARBA00001756"/>
    </source>
</evidence>
<evidence type="ECO:0000256" key="10">
    <source>
        <dbReference type="ARBA" id="ARBA00022833"/>
    </source>
</evidence>
<feature type="domain" description="Amidohydrolase-related" evidence="12">
    <location>
        <begin position="88"/>
        <end position="481"/>
    </location>
</feature>
<dbReference type="AlphaFoldDB" id="A0AAN7TTG1"/>
<comment type="catalytic activity">
    <reaction evidence="1">
        <text>(S)-allantoin + H2O = allantoate + H(+)</text>
        <dbReference type="Rhea" id="RHEA:17029"/>
        <dbReference type="ChEBI" id="CHEBI:15377"/>
        <dbReference type="ChEBI" id="CHEBI:15378"/>
        <dbReference type="ChEBI" id="CHEBI:15678"/>
        <dbReference type="ChEBI" id="CHEBI:17536"/>
        <dbReference type="EC" id="3.5.2.5"/>
    </reaction>
</comment>
<comment type="subunit">
    <text evidence="5">Homotetramer.</text>
</comment>
<keyword evidence="11" id="KW-0732">Signal</keyword>
<dbReference type="InterPro" id="IPR002195">
    <property type="entry name" value="Dihydroorotase_CS"/>
</dbReference>
<dbReference type="PANTHER" id="PTHR43668">
    <property type="entry name" value="ALLANTOINASE"/>
    <property type="match status" value="1"/>
</dbReference>
<proteinExistence type="inferred from homology"/>
<keyword evidence="14" id="KW-1185">Reference proteome</keyword>
<evidence type="ECO:0000256" key="7">
    <source>
        <dbReference type="ARBA" id="ARBA00022631"/>
    </source>
</evidence>